<dbReference type="Pfam" id="PF00210">
    <property type="entry name" value="Ferritin"/>
    <property type="match status" value="1"/>
</dbReference>
<dbReference type="GO" id="GO:0016722">
    <property type="term" value="F:oxidoreductase activity, acting on metal ions"/>
    <property type="evidence" value="ECO:0007669"/>
    <property type="project" value="InterPro"/>
</dbReference>
<dbReference type="AlphaFoldDB" id="A0A1P8UQV7"/>
<dbReference type="Proteomes" id="UP000187059">
    <property type="component" value="Chromosome"/>
</dbReference>
<dbReference type="KEGG" id="paby:Ga0080574_TMP1423"/>
<dbReference type="InterPro" id="IPR008331">
    <property type="entry name" value="Ferritin_DPS_dom"/>
</dbReference>
<evidence type="ECO:0000256" key="2">
    <source>
        <dbReference type="RuleBase" id="RU003875"/>
    </source>
</evidence>
<reference evidence="4 5" key="1">
    <citation type="submission" date="2016-04" db="EMBL/GenBank/DDBJ databases">
        <title>Deep-sea bacteria in the southern Pacific.</title>
        <authorList>
            <person name="Tang K."/>
        </authorList>
    </citation>
    <scope>NUCLEOTIDE SEQUENCE [LARGE SCALE GENOMIC DNA]</scope>
    <source>
        <strain evidence="4 5">JLT2014</strain>
    </source>
</reference>
<organism evidence="4 5">
    <name type="scientific">Salipiger abyssi</name>
    <dbReference type="NCBI Taxonomy" id="1250539"/>
    <lineage>
        <taxon>Bacteria</taxon>
        <taxon>Pseudomonadati</taxon>
        <taxon>Pseudomonadota</taxon>
        <taxon>Alphaproteobacteria</taxon>
        <taxon>Rhodobacterales</taxon>
        <taxon>Roseobacteraceae</taxon>
        <taxon>Salipiger</taxon>
    </lineage>
</organism>
<dbReference type="InterPro" id="IPR002177">
    <property type="entry name" value="DPS_DNA-bd"/>
</dbReference>
<dbReference type="PROSITE" id="PS00818">
    <property type="entry name" value="DPS_1"/>
    <property type="match status" value="1"/>
</dbReference>
<dbReference type="PANTHER" id="PTHR42932:SF3">
    <property type="entry name" value="DNA PROTECTION DURING STARVATION PROTEIN"/>
    <property type="match status" value="1"/>
</dbReference>
<evidence type="ECO:0000256" key="1">
    <source>
        <dbReference type="ARBA" id="ARBA00009497"/>
    </source>
</evidence>
<dbReference type="InterPro" id="IPR012347">
    <property type="entry name" value="Ferritin-like"/>
</dbReference>
<sequence>MLDNTNRLCVDAIARALADTHMLYMKAHNFHWNVEGPQFQALHAMFEEQYTDLAEASDELAERIRALGAYAPGTSAEFAKLATVRETEGRLSATEMLSETVKDYETVAETLRAGIAQADDAGDDVTAGMLTDRLEWHDKAAWMMRAMLA</sequence>
<dbReference type="GO" id="GO:0008199">
    <property type="term" value="F:ferric iron binding"/>
    <property type="evidence" value="ECO:0007669"/>
    <property type="project" value="InterPro"/>
</dbReference>
<dbReference type="EMBL" id="CP015093">
    <property type="protein sequence ID" value="APZ51757.1"/>
    <property type="molecule type" value="Genomic_DNA"/>
</dbReference>
<evidence type="ECO:0000313" key="5">
    <source>
        <dbReference type="Proteomes" id="UP000187059"/>
    </source>
</evidence>
<dbReference type="Gene3D" id="1.20.1260.10">
    <property type="match status" value="1"/>
</dbReference>
<protein>
    <submittedName>
        <fullName evidence="4">Starvation-inducible DNA-binding protein</fullName>
    </submittedName>
</protein>
<evidence type="ECO:0000313" key="4">
    <source>
        <dbReference type="EMBL" id="APZ51757.1"/>
    </source>
</evidence>
<gene>
    <name evidence="4" type="ORF">Ga0080574_TMP1423</name>
</gene>
<dbReference type="PIRSF" id="PIRSF005900">
    <property type="entry name" value="Dps"/>
    <property type="match status" value="1"/>
</dbReference>
<name>A0A1P8UQV7_9RHOB</name>
<dbReference type="SUPFAM" id="SSF47240">
    <property type="entry name" value="Ferritin-like"/>
    <property type="match status" value="1"/>
</dbReference>
<dbReference type="InterPro" id="IPR023188">
    <property type="entry name" value="DPS_DNA-bd_CS"/>
</dbReference>
<evidence type="ECO:0000259" key="3">
    <source>
        <dbReference type="Pfam" id="PF00210"/>
    </source>
</evidence>
<accession>A0A1P8UQV7</accession>
<dbReference type="OrthoDB" id="9797687at2"/>
<proteinExistence type="inferred from homology"/>
<comment type="similarity">
    <text evidence="1 2">Belongs to the Dps family.</text>
</comment>
<dbReference type="CDD" id="cd01043">
    <property type="entry name" value="DPS"/>
    <property type="match status" value="1"/>
</dbReference>
<dbReference type="RefSeq" id="WP_076696525.1">
    <property type="nucleotide sequence ID" value="NZ_CP015093.1"/>
</dbReference>
<feature type="domain" description="Ferritin/DPS" evidence="3">
    <location>
        <begin position="11"/>
        <end position="148"/>
    </location>
</feature>
<keyword evidence="4" id="KW-0238">DNA-binding</keyword>
<keyword evidence="5" id="KW-1185">Reference proteome</keyword>
<dbReference type="PANTHER" id="PTHR42932">
    <property type="entry name" value="GENERAL STRESS PROTEIN 20U"/>
    <property type="match status" value="1"/>
</dbReference>
<dbReference type="PRINTS" id="PR01346">
    <property type="entry name" value="HELNAPAPROT"/>
</dbReference>
<dbReference type="GO" id="GO:0003677">
    <property type="term" value="F:DNA binding"/>
    <property type="evidence" value="ECO:0007669"/>
    <property type="project" value="UniProtKB-KW"/>
</dbReference>
<dbReference type="STRING" id="1250539.Ga0080574_TMP1423"/>
<dbReference type="InterPro" id="IPR009078">
    <property type="entry name" value="Ferritin-like_SF"/>
</dbReference>